<name>A0A131Y2H1_IXORI</name>
<dbReference type="AlphaFoldDB" id="A0A131Y2H1"/>
<dbReference type="EMBL" id="GEGO01002776">
    <property type="protein sequence ID" value="JAR92628.1"/>
    <property type="molecule type" value="Transcribed_RNA"/>
</dbReference>
<evidence type="ECO:0000313" key="1">
    <source>
        <dbReference type="EMBL" id="JAP73439.1"/>
    </source>
</evidence>
<organism evidence="1">
    <name type="scientific">Ixodes ricinus</name>
    <name type="common">Common tick</name>
    <name type="synonym">Acarus ricinus</name>
    <dbReference type="NCBI Taxonomy" id="34613"/>
    <lineage>
        <taxon>Eukaryota</taxon>
        <taxon>Metazoa</taxon>
        <taxon>Ecdysozoa</taxon>
        <taxon>Arthropoda</taxon>
        <taxon>Chelicerata</taxon>
        <taxon>Arachnida</taxon>
        <taxon>Acari</taxon>
        <taxon>Parasitiformes</taxon>
        <taxon>Ixodida</taxon>
        <taxon>Ixodoidea</taxon>
        <taxon>Ixodidae</taxon>
        <taxon>Ixodinae</taxon>
        <taxon>Ixodes</taxon>
    </lineage>
</organism>
<proteinExistence type="evidence at transcript level"/>
<accession>A0A131Y2H1</accession>
<dbReference type="EMBL" id="GEFM01002357">
    <property type="protein sequence ID" value="JAP73439.1"/>
    <property type="molecule type" value="mRNA"/>
</dbReference>
<reference evidence="2" key="2">
    <citation type="journal article" date="2018" name="PLoS Negl. Trop. Dis.">
        <title>Sialome diversity of ticks revealed by RNAseq of single tick salivary glands.</title>
        <authorList>
            <person name="Perner J."/>
            <person name="Kropackova S."/>
            <person name="Kopacek P."/>
            <person name="Ribeiro J.M."/>
        </authorList>
    </citation>
    <scope>NUCLEOTIDE SEQUENCE</scope>
    <source>
        <strain evidence="2">Siblings of single egg batch collected in Ceske Budejovice</strain>
        <tissue evidence="2">Salivary glands</tissue>
    </source>
</reference>
<sequence>MGLKKLIKWALLCRHKKMHTQKSQLHFVGGKMYSGGNRETRRLLVLLEDLRQLYAASWGKVMASLENCFDAMQSKEPVRVQSICSVVLLWVQLGETIAQDFDPAIWKSPTLRNINDLNDSLLRIWKVAMDRTSELVYKIIPETSPDVAVVLEKEYQSCRQETWTLFQVTPETLEDYVDALKIYTSNTSLWHLDERKFLNTDATLVKSLSQLNLAVS</sequence>
<reference evidence="1" key="1">
    <citation type="submission" date="2016-02" db="EMBL/GenBank/DDBJ databases">
        <title>RNAseq analyses of the midgut from blood- or serum-fed Ixodes ricinus ticks.</title>
        <authorList>
            <person name="Perner J."/>
            <person name="Provaznik J."/>
            <person name="Schrenkova J."/>
            <person name="Urbanova V."/>
            <person name="Ribeiro J.M."/>
            <person name="Kopacek P."/>
        </authorList>
    </citation>
    <scope>NUCLEOTIDE SEQUENCE</scope>
    <source>
        <tissue evidence="1">Gut</tissue>
    </source>
</reference>
<evidence type="ECO:0000313" key="2">
    <source>
        <dbReference type="EMBL" id="JAR92628.1"/>
    </source>
</evidence>
<protein>
    <submittedName>
        <fullName evidence="1">Uncharacterized protein</fullName>
    </submittedName>
</protein>